<accession>A0A8J3PAW6</accession>
<dbReference type="EMBL" id="BONI01000073">
    <property type="protein sequence ID" value="GIG09828.1"/>
    <property type="molecule type" value="Genomic_DNA"/>
</dbReference>
<dbReference type="GO" id="GO:0016491">
    <property type="term" value="F:oxidoreductase activity"/>
    <property type="evidence" value="ECO:0007669"/>
    <property type="project" value="UniProtKB-KW"/>
</dbReference>
<dbReference type="AlphaFoldDB" id="A0A8J3PAW6"/>
<evidence type="ECO:0000313" key="9">
    <source>
        <dbReference type="EMBL" id="GIG09828.1"/>
    </source>
</evidence>
<organism evidence="9 10">
    <name type="scientific">Catellatospora coxensis</name>
    <dbReference type="NCBI Taxonomy" id="310354"/>
    <lineage>
        <taxon>Bacteria</taxon>
        <taxon>Bacillati</taxon>
        <taxon>Actinomycetota</taxon>
        <taxon>Actinomycetes</taxon>
        <taxon>Micromonosporales</taxon>
        <taxon>Micromonosporaceae</taxon>
        <taxon>Catellatospora</taxon>
    </lineage>
</organism>
<dbReference type="Pfam" id="PF08240">
    <property type="entry name" value="ADH_N"/>
    <property type="match status" value="1"/>
</dbReference>
<dbReference type="InterPro" id="IPR002328">
    <property type="entry name" value="ADH_Zn_CS"/>
</dbReference>
<dbReference type="GO" id="GO:0008270">
    <property type="term" value="F:zinc ion binding"/>
    <property type="evidence" value="ECO:0007669"/>
    <property type="project" value="InterPro"/>
</dbReference>
<evidence type="ECO:0000256" key="6">
    <source>
        <dbReference type="RuleBase" id="RU361277"/>
    </source>
</evidence>
<dbReference type="InterPro" id="IPR020843">
    <property type="entry name" value="ER"/>
</dbReference>
<dbReference type="Pfam" id="PF00107">
    <property type="entry name" value="ADH_zinc_N"/>
    <property type="match status" value="1"/>
</dbReference>
<evidence type="ECO:0000256" key="4">
    <source>
        <dbReference type="ARBA" id="ARBA00022833"/>
    </source>
</evidence>
<dbReference type="PANTHER" id="PTHR43350:SF21">
    <property type="entry name" value="S-NITROSOMYCOTHIOL REDUCTASE MSCR"/>
    <property type="match status" value="1"/>
</dbReference>
<keyword evidence="4 6" id="KW-0862">Zinc</keyword>
<dbReference type="CDD" id="cd08279">
    <property type="entry name" value="Zn_ADH_class_III"/>
    <property type="match status" value="1"/>
</dbReference>
<dbReference type="InterPro" id="IPR013149">
    <property type="entry name" value="ADH-like_C"/>
</dbReference>
<sequence length="383" mass="38898">MTAPTPPAADANAAPAAGSGPAVDRPVRALLWRGPGAPLEIEPILLPAPGPKEVRVHIRAAGVCHSDLSMVNGTLAPPYPLVLGHEAAGVVTAAGPEASVAVGAHVVLNWAPPCRRCWFCGNGQPWLCETAGAPTAARGATADGEPLHVTLGLGALAEEVVVGDHAVIPVPAELPFATAALLGCAVLTGVGAVHRTAAVRAGESAVVIGLGGVGLSTVMAARAAGADPLIAVDVSDAKRDLALSAGATHFLVSGDDLSAQVRGLTERRGADHSFECVGRSATIRAAWRATRRGGQVTVVGMGAKDDMVSLAALDIFHSARTLRSSVYGNSDPDRDVPDLARQVLDGSLDPAALITDQITLDESPDAFARMSRGEGARTVILLP</sequence>
<dbReference type="RefSeq" id="WP_203697299.1">
    <property type="nucleotide sequence ID" value="NZ_BAAALC010000065.1"/>
</dbReference>
<dbReference type="PROSITE" id="PS00059">
    <property type="entry name" value="ADH_ZINC"/>
    <property type="match status" value="1"/>
</dbReference>
<dbReference type="Gene3D" id="3.40.50.720">
    <property type="entry name" value="NAD(P)-binding Rossmann-like Domain"/>
    <property type="match status" value="1"/>
</dbReference>
<dbReference type="InterPro" id="IPR013154">
    <property type="entry name" value="ADH-like_N"/>
</dbReference>
<comment type="caution">
    <text evidence="9">The sequence shown here is derived from an EMBL/GenBank/DDBJ whole genome shotgun (WGS) entry which is preliminary data.</text>
</comment>
<feature type="domain" description="Enoyl reductase (ER)" evidence="8">
    <location>
        <begin position="36"/>
        <end position="381"/>
    </location>
</feature>
<dbReference type="FunFam" id="3.40.50.720:FF:000003">
    <property type="entry name" value="S-(hydroxymethyl)glutathione dehydrogenase"/>
    <property type="match status" value="1"/>
</dbReference>
<dbReference type="InterPro" id="IPR011032">
    <property type="entry name" value="GroES-like_sf"/>
</dbReference>
<dbReference type="Proteomes" id="UP000630887">
    <property type="component" value="Unassembled WGS sequence"/>
</dbReference>
<keyword evidence="10" id="KW-1185">Reference proteome</keyword>
<feature type="region of interest" description="Disordered" evidence="7">
    <location>
        <begin position="1"/>
        <end position="22"/>
    </location>
</feature>
<keyword evidence="3 6" id="KW-0479">Metal-binding</keyword>
<evidence type="ECO:0000256" key="2">
    <source>
        <dbReference type="ARBA" id="ARBA00008072"/>
    </source>
</evidence>
<evidence type="ECO:0000256" key="5">
    <source>
        <dbReference type="ARBA" id="ARBA00023002"/>
    </source>
</evidence>
<comment type="similarity">
    <text evidence="2 6">Belongs to the zinc-containing alcohol dehydrogenase family.</text>
</comment>
<evidence type="ECO:0000256" key="7">
    <source>
        <dbReference type="SAM" id="MobiDB-lite"/>
    </source>
</evidence>
<protein>
    <submittedName>
        <fullName evidence="9">Alcohol dehydrogenase</fullName>
    </submittedName>
</protein>
<proteinExistence type="inferred from homology"/>
<dbReference type="PANTHER" id="PTHR43350">
    <property type="entry name" value="NAD-DEPENDENT ALCOHOL DEHYDROGENASE"/>
    <property type="match status" value="1"/>
</dbReference>
<evidence type="ECO:0000313" key="10">
    <source>
        <dbReference type="Proteomes" id="UP000630887"/>
    </source>
</evidence>
<reference evidence="9 10" key="1">
    <citation type="submission" date="2021-01" db="EMBL/GenBank/DDBJ databases">
        <title>Whole genome shotgun sequence of Catellatospora coxensis NBRC 107359.</title>
        <authorList>
            <person name="Komaki H."/>
            <person name="Tamura T."/>
        </authorList>
    </citation>
    <scope>NUCLEOTIDE SEQUENCE [LARGE SCALE GENOMIC DNA]</scope>
    <source>
        <strain evidence="9 10">NBRC 107359</strain>
    </source>
</reference>
<dbReference type="SUPFAM" id="SSF51735">
    <property type="entry name" value="NAD(P)-binding Rossmann-fold domains"/>
    <property type="match status" value="1"/>
</dbReference>
<comment type="cofactor">
    <cofactor evidence="1 6">
        <name>Zn(2+)</name>
        <dbReference type="ChEBI" id="CHEBI:29105"/>
    </cofactor>
</comment>
<evidence type="ECO:0000256" key="3">
    <source>
        <dbReference type="ARBA" id="ARBA00022723"/>
    </source>
</evidence>
<evidence type="ECO:0000256" key="1">
    <source>
        <dbReference type="ARBA" id="ARBA00001947"/>
    </source>
</evidence>
<name>A0A8J3PAW6_9ACTN</name>
<feature type="compositionally biased region" description="Low complexity" evidence="7">
    <location>
        <begin position="8"/>
        <end position="22"/>
    </location>
</feature>
<gene>
    <name evidence="9" type="ORF">Cco03nite_65280</name>
</gene>
<dbReference type="SMART" id="SM00829">
    <property type="entry name" value="PKS_ER"/>
    <property type="match status" value="1"/>
</dbReference>
<dbReference type="SUPFAM" id="SSF50129">
    <property type="entry name" value="GroES-like"/>
    <property type="match status" value="1"/>
</dbReference>
<keyword evidence="5" id="KW-0560">Oxidoreductase</keyword>
<dbReference type="Gene3D" id="3.90.180.10">
    <property type="entry name" value="Medium-chain alcohol dehydrogenases, catalytic domain"/>
    <property type="match status" value="1"/>
</dbReference>
<evidence type="ECO:0000259" key="8">
    <source>
        <dbReference type="SMART" id="SM00829"/>
    </source>
</evidence>
<dbReference type="InterPro" id="IPR036291">
    <property type="entry name" value="NAD(P)-bd_dom_sf"/>
</dbReference>